<reference evidence="2" key="1">
    <citation type="journal article" date="2019" name="Int. J. Syst. Evol. Microbiol.">
        <title>The Global Catalogue of Microorganisms (GCM) 10K type strain sequencing project: providing services to taxonomists for standard genome sequencing and annotation.</title>
        <authorList>
            <consortium name="The Broad Institute Genomics Platform"/>
            <consortium name="The Broad Institute Genome Sequencing Center for Infectious Disease"/>
            <person name="Wu L."/>
            <person name="Ma J."/>
        </authorList>
    </citation>
    <scope>NUCLEOTIDE SEQUENCE [LARGE SCALE GENOMIC DNA]</scope>
    <source>
        <strain evidence="2">CCUG 53816</strain>
    </source>
</reference>
<organism evidence="1 2">
    <name type="scientific">Helicobacter baculiformis</name>
    <dbReference type="NCBI Taxonomy" id="427351"/>
    <lineage>
        <taxon>Bacteria</taxon>
        <taxon>Pseudomonadati</taxon>
        <taxon>Campylobacterota</taxon>
        <taxon>Epsilonproteobacteria</taxon>
        <taxon>Campylobacterales</taxon>
        <taxon>Helicobacteraceae</taxon>
        <taxon>Helicobacter</taxon>
    </lineage>
</organism>
<proteinExistence type="predicted"/>
<protein>
    <submittedName>
        <fullName evidence="1">MoaD/ThiS family protein</fullName>
    </submittedName>
</protein>
<dbReference type="Pfam" id="PF02597">
    <property type="entry name" value="ThiS"/>
    <property type="match status" value="1"/>
</dbReference>
<gene>
    <name evidence="1" type="ORF">ACFOPX_04000</name>
</gene>
<sequence length="73" mass="7838">MISVEFLGPISEESMQLDISDLSALKTILAQKESLKSWLPLSAIAINGVLVDNIHTPLKHGDRVVLMPPVCGG</sequence>
<dbReference type="InterPro" id="IPR003749">
    <property type="entry name" value="ThiS/MoaD-like"/>
</dbReference>
<name>A0ABV7ZJQ2_9HELI</name>
<dbReference type="SUPFAM" id="SSF54285">
    <property type="entry name" value="MoaD/ThiS"/>
    <property type="match status" value="1"/>
</dbReference>
<dbReference type="EMBL" id="JBHRZO010000018">
    <property type="protein sequence ID" value="MFC3847697.1"/>
    <property type="molecule type" value="Genomic_DNA"/>
</dbReference>
<accession>A0ABV7ZJQ2</accession>
<dbReference type="InterPro" id="IPR012675">
    <property type="entry name" value="Beta-grasp_dom_sf"/>
</dbReference>
<evidence type="ECO:0000313" key="1">
    <source>
        <dbReference type="EMBL" id="MFC3847697.1"/>
    </source>
</evidence>
<dbReference type="RefSeq" id="WP_104752547.1">
    <property type="nucleotide sequence ID" value="NZ_FZMF01000030.1"/>
</dbReference>
<comment type="caution">
    <text evidence="1">The sequence shown here is derived from an EMBL/GenBank/DDBJ whole genome shotgun (WGS) entry which is preliminary data.</text>
</comment>
<dbReference type="Proteomes" id="UP001595783">
    <property type="component" value="Unassembled WGS sequence"/>
</dbReference>
<evidence type="ECO:0000313" key="2">
    <source>
        <dbReference type="Proteomes" id="UP001595783"/>
    </source>
</evidence>
<dbReference type="Gene3D" id="3.10.20.30">
    <property type="match status" value="1"/>
</dbReference>
<dbReference type="InterPro" id="IPR016155">
    <property type="entry name" value="Mopterin_synth/thiamin_S_b"/>
</dbReference>
<keyword evidence="2" id="KW-1185">Reference proteome</keyword>